<feature type="domain" description="PDZ" evidence="3">
    <location>
        <begin position="1366"/>
        <end position="1444"/>
    </location>
</feature>
<feature type="compositionally biased region" description="Basic and acidic residues" evidence="1">
    <location>
        <begin position="1228"/>
        <end position="1241"/>
    </location>
</feature>
<dbReference type="EMBL" id="JACMRX010000002">
    <property type="protein sequence ID" value="KAF7995728.1"/>
    <property type="molecule type" value="Genomic_DNA"/>
</dbReference>
<dbReference type="InterPro" id="IPR001478">
    <property type="entry name" value="PDZ"/>
</dbReference>
<dbReference type="InterPro" id="IPR001849">
    <property type="entry name" value="PH_domain"/>
</dbReference>
<feature type="compositionally biased region" description="Basic residues" evidence="1">
    <location>
        <begin position="1332"/>
        <end position="1347"/>
    </location>
</feature>
<keyword evidence="5" id="KW-1185">Reference proteome</keyword>
<feature type="region of interest" description="Disordered" evidence="1">
    <location>
        <begin position="967"/>
        <end position="999"/>
    </location>
</feature>
<feature type="region of interest" description="Disordered" evidence="1">
    <location>
        <begin position="352"/>
        <end position="420"/>
    </location>
</feature>
<dbReference type="CDD" id="cd00136">
    <property type="entry name" value="PDZ_canonical"/>
    <property type="match status" value="1"/>
</dbReference>
<dbReference type="InterPro" id="IPR036034">
    <property type="entry name" value="PDZ_sf"/>
</dbReference>
<sequence>MAGMIPITRTVGKPRGYRGAGSPASEIAMDPRNLDPAAVYSNTSTPQITNHPQVDVSTQVDLNSSNIHDWDRRATPMYSREDFKEQYCITSRQLDAVEKSSSGIFGCLSTKGPSPCTTTRVSILSACVRGASSDENICDAPYPRKPFQILYQQPYSNYHRGITRYNLDDDDWVDTSYFRRRPTSFCTISDPKRYTWLPEDEDSIRLEGPRPVLPSVLQTPHSAIHKPKHVSFARSHTLTSFDVTSLSRSPPRAHNPERLIDSQPTIQSTTTITTGPVIYTPQPEQKILVLEKSKRGAMKAQATQTDLLTGLPRIPVTLSPRTIQRVKMVSQGAQTNGIINGRKLIKSLSEAGKFGTPLGKSKEEKNEHAEHEPLQRTQSEEPPRSPFLVNTPPKSPSFNDEEEEKDEDEDDNDDDDDIENYINNGIKKLLGKNNDDEEILIDFKPAPVSPDIKAMIRQMPFVYRRPINLQKTLSDGEIRIERRELIDEAGAPSYPHTCRRNYHDPWSRPKRPLTQFFSTPNDLSLLRVDSPQEEHNEEEFHENIIRRGLYRKRSVSLEDGMQDLQTCDFILPRSLPTSPTSPTSSPGSRKIIENPKYEIRRPSFLRTCPIVGTVSSPFASSDSLTNDVTKDHSDGIWNESQATVLQADSLSLLTPSSCRRHLLLLQHQQRSSMDTEALDVEDEMDYCPPSPRIRLEPATPITLTPSEPSILLTNGRSRVSLQRRSPGSSYSQPQSQSSSEMALSIGRTDSGRTYTTDLSEASTTEDYVTANASIGTCTASATTSSWSKAGHNQLSSSTAPSGPTSTTTTAADGSSFESASSIYSLARSEAVIEEPPSPRIIHKEIEISVTHSDIIPPLSRTRSSSSSSCGSYDLDDAVPEPSQDNYQMAPLSGHTSDADIDNDFLPRNKEHRRLSSGEYAESPPDNHTWTEEECHKRRKNFNINFSSCIENERNNNIHQQEYYIESADVSPTPSHRHRSRGKINNNNRNLYRNNKRRDSAQAILTKTSQKDDWSRDIIDDSIQIPTSDDSSCSHHYHLYHHHHHVHNQDNNRHRRTRESPRRKTSGYVSARRRSNEDKNAALTGSLPRRRSRPIDDICSSHLSPGGRYTRSPGHNGQTTIIIKSSTPETRLKAVSAESLRSVSPGSDSVFYSESAEPCSINHDSHHCQNCGKEVVEEIVQPPAGFADSPEGPRTTIVSKHVTHRLYKKFDKRYRSEDRGERKYHRNNSRSDVRAKSEERGGRSSSKGSIEDGIRKRLQARSTDVSMEALAYREDEDSYIQPYTENEWIYIGELEESHVWKRPDSRDGDDESSEGPLKDRRGSQGSTESEKSFRKKYQAATHRMVHRKSSGEMYKRIQSKSFESDKTVIVKREAGGEFGFRIHGSKPVVVSAIEPDTPAETSGLEVGDIIMSVNGRSVMDATHSEVVRHAHSGPDILELEVARTCDVLAPRVTRSGQKENIEVPLYSGYLWRKATSTTSTTSTTSINFTGSLTDKWVRRWFSLRRDNCLYYYKTDTDSQPVGAVMLLKYDVETTSEIKPYSFIIRKQGAPIHHLAADNEEAARRWINVIREAVERNNQADTWLDASLRMQYMPASSIQRPDCFGYLSKQQDRARKTSSPTGWSRRYCVLKDAALYFYNDANADKAFGVACLHGFRVHGSAPNSGGRKHAFELQPLDPTQRCYTFSTDSEMDKKRWLAALEYSIDRWIKVG</sequence>
<feature type="region of interest" description="Disordered" evidence="1">
    <location>
        <begin position="856"/>
        <end position="933"/>
    </location>
</feature>
<dbReference type="Gene3D" id="2.30.29.30">
    <property type="entry name" value="Pleckstrin-homology domain (PH domain)/Phosphotyrosine-binding domain (PTB)"/>
    <property type="match status" value="2"/>
</dbReference>
<dbReference type="OrthoDB" id="2157866at2759"/>
<dbReference type="InterPro" id="IPR011993">
    <property type="entry name" value="PH-like_dom_sf"/>
</dbReference>
<protein>
    <submittedName>
        <fullName evidence="4">Uncharacterized protein</fullName>
    </submittedName>
</protein>
<gene>
    <name evidence="4" type="ORF">HCN44_006835</name>
</gene>
<feature type="compositionally biased region" description="Low complexity" evidence="1">
    <location>
        <begin position="722"/>
        <end position="739"/>
    </location>
</feature>
<dbReference type="PROSITE" id="PS50003">
    <property type="entry name" value="PH_DOMAIN"/>
    <property type="match status" value="2"/>
</dbReference>
<feature type="region of interest" description="Disordered" evidence="1">
    <location>
        <begin position="1216"/>
        <end position="1263"/>
    </location>
</feature>
<dbReference type="Gene3D" id="2.30.42.10">
    <property type="match status" value="1"/>
</dbReference>
<reference evidence="4 5" key="1">
    <citation type="submission" date="2020-08" db="EMBL/GenBank/DDBJ databases">
        <title>Aphidius gifuensis genome sequencing and assembly.</title>
        <authorList>
            <person name="Du Z."/>
        </authorList>
    </citation>
    <scope>NUCLEOTIDE SEQUENCE [LARGE SCALE GENOMIC DNA]</scope>
    <source>
        <strain evidence="4">YNYX2018</strain>
        <tissue evidence="4">Adults</tissue>
    </source>
</reference>
<feature type="region of interest" description="Disordered" evidence="1">
    <location>
        <begin position="686"/>
        <end position="758"/>
    </location>
</feature>
<feature type="compositionally biased region" description="Basic and acidic residues" evidence="1">
    <location>
        <begin position="1046"/>
        <end position="1061"/>
    </location>
</feature>
<dbReference type="Pfam" id="PF00595">
    <property type="entry name" value="PDZ"/>
    <property type="match status" value="1"/>
</dbReference>
<feature type="compositionally biased region" description="Polar residues" evidence="1">
    <location>
        <begin position="701"/>
        <end position="720"/>
    </location>
</feature>
<dbReference type="PANTHER" id="PTHR47644:SF1">
    <property type="entry name" value="PDZ DOMAIN-CONTAINING PROTEIN"/>
    <property type="match status" value="1"/>
</dbReference>
<dbReference type="PROSITE" id="PS50106">
    <property type="entry name" value="PDZ"/>
    <property type="match status" value="1"/>
</dbReference>
<dbReference type="SUPFAM" id="SSF50729">
    <property type="entry name" value="PH domain-like"/>
    <property type="match status" value="2"/>
</dbReference>
<feature type="compositionally biased region" description="Low complexity" evidence="1">
    <location>
        <begin position="859"/>
        <end position="868"/>
    </location>
</feature>
<evidence type="ECO:0000256" key="1">
    <source>
        <dbReference type="SAM" id="MobiDB-lite"/>
    </source>
</evidence>
<feature type="compositionally biased region" description="Low complexity" evidence="1">
    <location>
        <begin position="787"/>
        <end position="815"/>
    </location>
</feature>
<comment type="caution">
    <text evidence="4">The sequence shown here is derived from an EMBL/GenBank/DDBJ whole genome shotgun (WGS) entry which is preliminary data.</text>
</comment>
<evidence type="ECO:0000313" key="5">
    <source>
        <dbReference type="Proteomes" id="UP000639338"/>
    </source>
</evidence>
<feature type="compositionally biased region" description="Basic and acidic residues" evidence="1">
    <location>
        <begin position="360"/>
        <end position="383"/>
    </location>
</feature>
<evidence type="ECO:0000259" key="3">
    <source>
        <dbReference type="PROSITE" id="PS50106"/>
    </source>
</evidence>
<feature type="compositionally biased region" description="Basic and acidic residues" evidence="1">
    <location>
        <begin position="1315"/>
        <end position="1331"/>
    </location>
</feature>
<feature type="region of interest" description="Disordered" evidence="1">
    <location>
        <begin position="1300"/>
        <end position="1349"/>
    </location>
</feature>
<feature type="domain" description="PH" evidence="2">
    <location>
        <begin position="1598"/>
        <end position="1703"/>
    </location>
</feature>
<dbReference type="SUPFAM" id="SSF50156">
    <property type="entry name" value="PDZ domain-like"/>
    <property type="match status" value="1"/>
</dbReference>
<dbReference type="Pfam" id="PF00169">
    <property type="entry name" value="PH"/>
    <property type="match status" value="2"/>
</dbReference>
<dbReference type="SMART" id="SM00233">
    <property type="entry name" value="PH"/>
    <property type="match status" value="2"/>
</dbReference>
<feature type="compositionally biased region" description="Low complexity" evidence="1">
    <location>
        <begin position="982"/>
        <end position="992"/>
    </location>
</feature>
<proteinExistence type="predicted"/>
<dbReference type="PANTHER" id="PTHR47644">
    <property type="entry name" value="AGAP008221-PA"/>
    <property type="match status" value="1"/>
</dbReference>
<accession>A0A834XY66</accession>
<dbReference type="Proteomes" id="UP000639338">
    <property type="component" value="Unassembled WGS sequence"/>
</dbReference>
<dbReference type="SMART" id="SM00228">
    <property type="entry name" value="PDZ"/>
    <property type="match status" value="1"/>
</dbReference>
<feature type="region of interest" description="Disordered" evidence="1">
    <location>
        <begin position="1"/>
        <end position="32"/>
    </location>
</feature>
<feature type="compositionally biased region" description="Acidic residues" evidence="1">
    <location>
        <begin position="399"/>
        <end position="419"/>
    </location>
</feature>
<evidence type="ECO:0000259" key="2">
    <source>
        <dbReference type="PROSITE" id="PS50003"/>
    </source>
</evidence>
<feature type="region of interest" description="Disordered" evidence="1">
    <location>
        <begin position="1042"/>
        <end position="1118"/>
    </location>
</feature>
<feature type="domain" description="PH" evidence="2">
    <location>
        <begin position="1462"/>
        <end position="1573"/>
    </location>
</feature>
<name>A0A834XY66_APHGI</name>
<organism evidence="4 5">
    <name type="scientific">Aphidius gifuensis</name>
    <name type="common">Parasitoid wasp</name>
    <dbReference type="NCBI Taxonomy" id="684658"/>
    <lineage>
        <taxon>Eukaryota</taxon>
        <taxon>Metazoa</taxon>
        <taxon>Ecdysozoa</taxon>
        <taxon>Arthropoda</taxon>
        <taxon>Hexapoda</taxon>
        <taxon>Insecta</taxon>
        <taxon>Pterygota</taxon>
        <taxon>Neoptera</taxon>
        <taxon>Endopterygota</taxon>
        <taxon>Hymenoptera</taxon>
        <taxon>Apocrita</taxon>
        <taxon>Ichneumonoidea</taxon>
        <taxon>Braconidae</taxon>
        <taxon>Aphidiinae</taxon>
        <taxon>Aphidius</taxon>
    </lineage>
</organism>
<feature type="region of interest" description="Disordered" evidence="1">
    <location>
        <begin position="787"/>
        <end position="816"/>
    </location>
</feature>
<evidence type="ECO:0000313" key="4">
    <source>
        <dbReference type="EMBL" id="KAF7995728.1"/>
    </source>
</evidence>